<protein>
    <submittedName>
        <fullName evidence="1">Uncharacterized protein</fullName>
    </submittedName>
</protein>
<dbReference type="Proteomes" id="UP000276133">
    <property type="component" value="Unassembled WGS sequence"/>
</dbReference>
<proteinExistence type="predicted"/>
<dbReference type="AlphaFoldDB" id="A0A3M7RVF9"/>
<dbReference type="EMBL" id="REGN01002563">
    <property type="protein sequence ID" value="RNA27315.1"/>
    <property type="molecule type" value="Genomic_DNA"/>
</dbReference>
<name>A0A3M7RVF9_BRAPC</name>
<reference evidence="1 2" key="1">
    <citation type="journal article" date="2018" name="Sci. Rep.">
        <title>Genomic signatures of local adaptation to the degree of environmental predictability in rotifers.</title>
        <authorList>
            <person name="Franch-Gras L."/>
            <person name="Hahn C."/>
            <person name="Garcia-Roger E.M."/>
            <person name="Carmona M.J."/>
            <person name="Serra M."/>
            <person name="Gomez A."/>
        </authorList>
    </citation>
    <scope>NUCLEOTIDE SEQUENCE [LARGE SCALE GENOMIC DNA]</scope>
    <source>
        <strain evidence="1">HYR1</strain>
    </source>
</reference>
<organism evidence="1 2">
    <name type="scientific">Brachionus plicatilis</name>
    <name type="common">Marine rotifer</name>
    <name type="synonym">Brachionus muelleri</name>
    <dbReference type="NCBI Taxonomy" id="10195"/>
    <lineage>
        <taxon>Eukaryota</taxon>
        <taxon>Metazoa</taxon>
        <taxon>Spiralia</taxon>
        <taxon>Gnathifera</taxon>
        <taxon>Rotifera</taxon>
        <taxon>Eurotatoria</taxon>
        <taxon>Monogononta</taxon>
        <taxon>Pseudotrocha</taxon>
        <taxon>Ploima</taxon>
        <taxon>Brachionidae</taxon>
        <taxon>Brachionus</taxon>
    </lineage>
</organism>
<comment type="caution">
    <text evidence="1">The sequence shown here is derived from an EMBL/GenBank/DDBJ whole genome shotgun (WGS) entry which is preliminary data.</text>
</comment>
<evidence type="ECO:0000313" key="2">
    <source>
        <dbReference type="Proteomes" id="UP000276133"/>
    </source>
</evidence>
<accession>A0A3M7RVF9</accession>
<gene>
    <name evidence="1" type="ORF">BpHYR1_034305</name>
</gene>
<keyword evidence="2" id="KW-1185">Reference proteome</keyword>
<evidence type="ECO:0000313" key="1">
    <source>
        <dbReference type="EMBL" id="RNA27315.1"/>
    </source>
</evidence>
<sequence length="65" mass="7532">MNFCLNHNLDILIIIYDKDIFGRERERKISLHFPCYLTSSDCLVFSRLVHLGSFLLEKLAPASFG</sequence>